<keyword evidence="3" id="KW-1185">Reference proteome</keyword>
<organism evidence="2 3">
    <name type="scientific">Mycena maculata</name>
    <dbReference type="NCBI Taxonomy" id="230809"/>
    <lineage>
        <taxon>Eukaryota</taxon>
        <taxon>Fungi</taxon>
        <taxon>Dikarya</taxon>
        <taxon>Basidiomycota</taxon>
        <taxon>Agaricomycotina</taxon>
        <taxon>Agaricomycetes</taxon>
        <taxon>Agaricomycetidae</taxon>
        <taxon>Agaricales</taxon>
        <taxon>Marasmiineae</taxon>
        <taxon>Mycenaceae</taxon>
        <taxon>Mycena</taxon>
    </lineage>
</organism>
<name>A0AAD7NL88_9AGAR</name>
<feature type="compositionally biased region" description="Basic and acidic residues" evidence="1">
    <location>
        <begin position="276"/>
        <end position="297"/>
    </location>
</feature>
<evidence type="ECO:0000256" key="1">
    <source>
        <dbReference type="SAM" id="MobiDB-lite"/>
    </source>
</evidence>
<feature type="compositionally biased region" description="Low complexity" evidence="1">
    <location>
        <begin position="249"/>
        <end position="259"/>
    </location>
</feature>
<dbReference type="Proteomes" id="UP001215280">
    <property type="component" value="Unassembled WGS sequence"/>
</dbReference>
<evidence type="ECO:0000313" key="3">
    <source>
        <dbReference type="Proteomes" id="UP001215280"/>
    </source>
</evidence>
<dbReference type="AlphaFoldDB" id="A0AAD7NL88"/>
<feature type="region of interest" description="Disordered" evidence="1">
    <location>
        <begin position="238"/>
        <end position="297"/>
    </location>
</feature>
<protein>
    <submittedName>
        <fullName evidence="2">Uncharacterized protein</fullName>
    </submittedName>
</protein>
<reference evidence="2" key="1">
    <citation type="submission" date="2023-03" db="EMBL/GenBank/DDBJ databases">
        <title>Massive genome expansion in bonnet fungi (Mycena s.s.) driven by repeated elements and novel gene families across ecological guilds.</title>
        <authorList>
            <consortium name="Lawrence Berkeley National Laboratory"/>
            <person name="Harder C.B."/>
            <person name="Miyauchi S."/>
            <person name="Viragh M."/>
            <person name="Kuo A."/>
            <person name="Thoen E."/>
            <person name="Andreopoulos B."/>
            <person name="Lu D."/>
            <person name="Skrede I."/>
            <person name="Drula E."/>
            <person name="Henrissat B."/>
            <person name="Morin E."/>
            <person name="Kohler A."/>
            <person name="Barry K."/>
            <person name="LaButti K."/>
            <person name="Morin E."/>
            <person name="Salamov A."/>
            <person name="Lipzen A."/>
            <person name="Mereny Z."/>
            <person name="Hegedus B."/>
            <person name="Baldrian P."/>
            <person name="Stursova M."/>
            <person name="Weitz H."/>
            <person name="Taylor A."/>
            <person name="Grigoriev I.V."/>
            <person name="Nagy L.G."/>
            <person name="Martin F."/>
            <person name="Kauserud H."/>
        </authorList>
    </citation>
    <scope>NUCLEOTIDE SEQUENCE</scope>
    <source>
        <strain evidence="2">CBHHK188m</strain>
    </source>
</reference>
<proteinExistence type="predicted"/>
<feature type="compositionally biased region" description="Polar residues" evidence="1">
    <location>
        <begin position="238"/>
        <end position="248"/>
    </location>
</feature>
<accession>A0AAD7NL88</accession>
<comment type="caution">
    <text evidence="2">The sequence shown here is derived from an EMBL/GenBank/DDBJ whole genome shotgun (WGS) entry which is preliminary data.</text>
</comment>
<gene>
    <name evidence="2" type="ORF">DFH07DRAFT_770301</name>
</gene>
<sequence length="431" mass="49637">MYAMDLDPGDRESDWEDASDEEDRDPDYDREDDPMTGLPEEDYPPVRNFVQSATLLCSAVIPKALPRNSLNHRLDCSELTDRWIRNINVFFWPLVNPLARQTSQYRTERFQKALKMSGLLDKLHQICKPGNLLETSHLDVELSFRFHNWKISYVEKICDWTPEVLTKTEYEVRIFGWNSEIVFRTLKRLELFTNANVPNSKAFLKRLQDRKLATVIQETWAHRQILKRVKRYAWRPQWSSPANDSEPPSSSTATASTSTVKPSLSMTSAARRHRKQREDNRRVWTNEAREEEREERQLKDLQELAERGTELELGAAAALPSVKRQPNAKQFIGAAFTCAPVGDQLMPVPVRRCKTSKGPIKKMPPLRYINPESLEGVEAVLVGGVRYEAFKPTILQWLIDNHRRVKSFGAEPNMQDTDVLIEVGSTIALSM</sequence>
<evidence type="ECO:0000313" key="2">
    <source>
        <dbReference type="EMBL" id="KAJ7765041.1"/>
    </source>
</evidence>
<feature type="region of interest" description="Disordered" evidence="1">
    <location>
        <begin position="1"/>
        <end position="44"/>
    </location>
</feature>
<feature type="compositionally biased region" description="Acidic residues" evidence="1">
    <location>
        <begin position="13"/>
        <end position="43"/>
    </location>
</feature>
<dbReference type="EMBL" id="JARJLG010000036">
    <property type="protein sequence ID" value="KAJ7765041.1"/>
    <property type="molecule type" value="Genomic_DNA"/>
</dbReference>